<sequence length="322" mass="36665">MDKYIAFVLVILLSPVDIQASYFNTDRPQKIIGSFLNEVEHIDEIAKFSNAFAFSPKNIDEITRYLDANVYKMLPVISISKFLFDPETGLYRNDPYGIIDAIEMSAVRHREILFLLDEPLWTIRKACREGKPKACHDIENRYADTLSTLRSVGRLLRQQFPGAGVIHIEAWAELVLQKQAYPDELAIMLDDAEYLGFDCYGNFYFCGSPELGYYSQIEYGSGVWDTMQALESANPIGRKFFLVPGGFLADKLFDDVETLLDQLYQYAYLLSQRKEIGGLGMFLWSDVIEEGRFFVGARNIQPIVDLMTLIAQFFGVGNKVSP</sequence>
<proteinExistence type="predicted"/>
<dbReference type="Proteomes" id="UP000198814">
    <property type="component" value="Unassembled WGS sequence"/>
</dbReference>
<dbReference type="EMBL" id="FODO01000010">
    <property type="protein sequence ID" value="SEO46207.1"/>
    <property type="molecule type" value="Genomic_DNA"/>
</dbReference>
<keyword evidence="3" id="KW-1185">Reference proteome</keyword>
<dbReference type="AlphaFoldDB" id="A0A1H8PX29"/>
<evidence type="ECO:0000313" key="3">
    <source>
        <dbReference type="Proteomes" id="UP000198814"/>
    </source>
</evidence>
<organism evidence="1 3">
    <name type="scientific">Nitrosomonas oligotropha</name>
    <dbReference type="NCBI Taxonomy" id="42354"/>
    <lineage>
        <taxon>Bacteria</taxon>
        <taxon>Pseudomonadati</taxon>
        <taxon>Pseudomonadota</taxon>
        <taxon>Betaproteobacteria</taxon>
        <taxon>Nitrosomonadales</taxon>
        <taxon>Nitrosomonadaceae</taxon>
        <taxon>Nitrosomonas</taxon>
    </lineage>
</organism>
<reference evidence="1" key="2">
    <citation type="submission" date="2016-10" db="EMBL/GenBank/DDBJ databases">
        <authorList>
            <person name="de Groot N.N."/>
        </authorList>
    </citation>
    <scope>NUCLEOTIDE SEQUENCE [LARGE SCALE GENOMIC DNA]</scope>
    <source>
        <strain evidence="1">Nm76</strain>
    </source>
</reference>
<reference evidence="2 4" key="3">
    <citation type="submission" date="2018-09" db="EMBL/GenBank/DDBJ databases">
        <title>Metagenome Assembled Genomes from an Advanced Water Purification Facility.</title>
        <authorList>
            <person name="Stamps B.W."/>
            <person name="Spear J.R."/>
        </authorList>
    </citation>
    <scope>NUCLEOTIDE SEQUENCE [LARGE SCALE GENOMIC DNA]</scope>
    <source>
        <strain evidence="2">Bin_54_1</strain>
    </source>
</reference>
<reference evidence="3" key="1">
    <citation type="submission" date="2016-10" db="EMBL/GenBank/DDBJ databases">
        <authorList>
            <person name="Varghese N."/>
            <person name="Submissions S."/>
        </authorList>
    </citation>
    <scope>NUCLEOTIDE SEQUENCE [LARGE SCALE GENOMIC DNA]</scope>
    <source>
        <strain evidence="3">Nm76</strain>
    </source>
</reference>
<dbReference type="EMBL" id="SSFX01000087">
    <property type="protein sequence ID" value="TXI27020.1"/>
    <property type="molecule type" value="Genomic_DNA"/>
</dbReference>
<dbReference type="RefSeq" id="WP_090318004.1">
    <property type="nucleotide sequence ID" value="NZ_FNOE01000008.1"/>
</dbReference>
<accession>A0A1H8PX29</accession>
<gene>
    <name evidence="2" type="ORF">E6Q60_10865</name>
    <name evidence="1" type="ORF">SAMN05216333_11043</name>
</gene>
<dbReference type="Proteomes" id="UP000321055">
    <property type="component" value="Unassembled WGS sequence"/>
</dbReference>
<evidence type="ECO:0000313" key="2">
    <source>
        <dbReference type="EMBL" id="TXI27020.1"/>
    </source>
</evidence>
<evidence type="ECO:0000313" key="4">
    <source>
        <dbReference type="Proteomes" id="UP000321055"/>
    </source>
</evidence>
<protein>
    <submittedName>
        <fullName evidence="1">Uncharacterized protein</fullName>
    </submittedName>
</protein>
<dbReference type="OrthoDB" id="8545752at2"/>
<evidence type="ECO:0000313" key="1">
    <source>
        <dbReference type="EMBL" id="SEO46207.1"/>
    </source>
</evidence>
<name>A0A1H8PX29_9PROT</name>